<dbReference type="GO" id="GO:0016787">
    <property type="term" value="F:hydrolase activity"/>
    <property type="evidence" value="ECO:0007669"/>
    <property type="project" value="UniProtKB-KW"/>
</dbReference>
<dbReference type="Gene3D" id="3.40.50.1820">
    <property type="entry name" value="alpha/beta hydrolase"/>
    <property type="match status" value="1"/>
</dbReference>
<evidence type="ECO:0000313" key="3">
    <source>
        <dbReference type="EMBL" id="MER6433514.1"/>
    </source>
</evidence>
<name>A0ABV1UIF9_9ACTN</name>
<dbReference type="Proteomes" id="UP001470023">
    <property type="component" value="Unassembled WGS sequence"/>
</dbReference>
<feature type="signal peptide" evidence="1">
    <location>
        <begin position="1"/>
        <end position="29"/>
    </location>
</feature>
<keyword evidence="1" id="KW-0732">Signal</keyword>
<keyword evidence="3" id="KW-0378">Hydrolase</keyword>
<evidence type="ECO:0000256" key="1">
    <source>
        <dbReference type="SAM" id="SignalP"/>
    </source>
</evidence>
<proteinExistence type="predicted"/>
<keyword evidence="4" id="KW-1185">Reference proteome</keyword>
<dbReference type="SUPFAM" id="SSF53474">
    <property type="entry name" value="alpha/beta-Hydrolases"/>
    <property type="match status" value="1"/>
</dbReference>
<dbReference type="PANTHER" id="PTHR37017">
    <property type="entry name" value="AB HYDROLASE-1 DOMAIN-CONTAINING PROTEIN-RELATED"/>
    <property type="match status" value="1"/>
</dbReference>
<gene>
    <name evidence="3" type="ORF">ABT272_38205</name>
</gene>
<dbReference type="InterPro" id="IPR000073">
    <property type="entry name" value="AB_hydrolase_1"/>
</dbReference>
<dbReference type="InterPro" id="IPR029058">
    <property type="entry name" value="AB_hydrolase_fold"/>
</dbReference>
<dbReference type="RefSeq" id="WP_352065630.1">
    <property type="nucleotide sequence ID" value="NZ_JBEPAZ010000061.1"/>
</dbReference>
<evidence type="ECO:0000313" key="4">
    <source>
        <dbReference type="Proteomes" id="UP001470023"/>
    </source>
</evidence>
<organism evidence="3 4">
    <name type="scientific">Streptomyces sp. 900105245</name>
    <dbReference type="NCBI Taxonomy" id="3154379"/>
    <lineage>
        <taxon>Bacteria</taxon>
        <taxon>Bacillati</taxon>
        <taxon>Actinomycetota</taxon>
        <taxon>Actinomycetes</taxon>
        <taxon>Kitasatosporales</taxon>
        <taxon>Streptomycetaceae</taxon>
        <taxon>Streptomyces</taxon>
    </lineage>
</organism>
<accession>A0ABV1UIF9</accession>
<dbReference type="Pfam" id="PF12697">
    <property type="entry name" value="Abhydrolase_6"/>
    <property type="match status" value="1"/>
</dbReference>
<sequence>MNSPKRLLALSALATAAVVAGTAPTVATAAPRHADESARPTVVLVHGAFADGSSWNKVTRRLQAAGYRVVVPANPLRGLKSDSAYLANVLKNVPGPVVLVGHSYGGEVITDAAAANPQVKALVYIAAIAPEKGESANDILGAYPGSELPGALNPLPYPRPDGSTGTDLYVKPDKFRAVFAADVPPAEARAMAAAQRPIDASALDARSEHAAWHTLPSWYAVARNDRTIPPAAERHMAERAGAHITEVDSSHAMAVSHPGAVTRVIEQAARATASR</sequence>
<protein>
    <submittedName>
        <fullName evidence="3">Alpha/beta hydrolase</fullName>
    </submittedName>
</protein>
<feature type="domain" description="AB hydrolase-1" evidence="2">
    <location>
        <begin position="42"/>
        <end position="262"/>
    </location>
</feature>
<reference evidence="3 4" key="1">
    <citation type="submission" date="2024-06" db="EMBL/GenBank/DDBJ databases">
        <title>The Natural Products Discovery Center: Release of the First 8490 Sequenced Strains for Exploring Actinobacteria Biosynthetic Diversity.</title>
        <authorList>
            <person name="Kalkreuter E."/>
            <person name="Kautsar S.A."/>
            <person name="Yang D."/>
            <person name="Bader C.D."/>
            <person name="Teijaro C.N."/>
            <person name="Fluegel L."/>
            <person name="Davis C.M."/>
            <person name="Simpson J.R."/>
            <person name="Lauterbach L."/>
            <person name="Steele A.D."/>
            <person name="Gui C."/>
            <person name="Meng S."/>
            <person name="Li G."/>
            <person name="Viehrig K."/>
            <person name="Ye F."/>
            <person name="Su P."/>
            <person name="Kiefer A.F."/>
            <person name="Nichols A."/>
            <person name="Cepeda A.J."/>
            <person name="Yan W."/>
            <person name="Fan B."/>
            <person name="Jiang Y."/>
            <person name="Adhikari A."/>
            <person name="Zheng C.-J."/>
            <person name="Schuster L."/>
            <person name="Cowan T.M."/>
            <person name="Smanski M.J."/>
            <person name="Chevrette M.G."/>
            <person name="De Carvalho L.P.S."/>
            <person name="Shen B."/>
        </authorList>
    </citation>
    <scope>NUCLEOTIDE SEQUENCE [LARGE SCALE GENOMIC DNA]</scope>
    <source>
        <strain evidence="3 4">NPDC001166</strain>
    </source>
</reference>
<evidence type="ECO:0000259" key="2">
    <source>
        <dbReference type="Pfam" id="PF12697"/>
    </source>
</evidence>
<dbReference type="PANTHER" id="PTHR37017:SF11">
    <property type="entry name" value="ESTERASE_LIPASE_THIOESTERASE DOMAIN-CONTAINING PROTEIN"/>
    <property type="match status" value="1"/>
</dbReference>
<feature type="chain" id="PRO_5047300892" evidence="1">
    <location>
        <begin position="30"/>
        <end position="275"/>
    </location>
</feature>
<dbReference type="InterPro" id="IPR052897">
    <property type="entry name" value="Sec-Metab_Biosynth_Hydrolase"/>
</dbReference>
<comment type="caution">
    <text evidence="3">The sequence shown here is derived from an EMBL/GenBank/DDBJ whole genome shotgun (WGS) entry which is preliminary data.</text>
</comment>
<dbReference type="EMBL" id="JBEPAZ010000061">
    <property type="protein sequence ID" value="MER6433514.1"/>
    <property type="molecule type" value="Genomic_DNA"/>
</dbReference>